<dbReference type="Gene3D" id="3.40.50.1820">
    <property type="entry name" value="alpha/beta hydrolase"/>
    <property type="match status" value="1"/>
</dbReference>
<evidence type="ECO:0000313" key="4">
    <source>
        <dbReference type="EMBL" id="KAF2755095.1"/>
    </source>
</evidence>
<dbReference type="EMBL" id="ML996578">
    <property type="protein sequence ID" value="KAF2755095.1"/>
    <property type="molecule type" value="Genomic_DNA"/>
</dbReference>
<keyword evidence="5" id="KW-1185">Reference proteome</keyword>
<organism evidence="4 5">
    <name type="scientific">Pseudovirgaria hyperparasitica</name>
    <dbReference type="NCBI Taxonomy" id="470096"/>
    <lineage>
        <taxon>Eukaryota</taxon>
        <taxon>Fungi</taxon>
        <taxon>Dikarya</taxon>
        <taxon>Ascomycota</taxon>
        <taxon>Pezizomycotina</taxon>
        <taxon>Dothideomycetes</taxon>
        <taxon>Dothideomycetes incertae sedis</taxon>
        <taxon>Acrospermales</taxon>
        <taxon>Acrospermaceae</taxon>
        <taxon>Pseudovirgaria</taxon>
    </lineage>
</organism>
<dbReference type="SUPFAM" id="SSF53474">
    <property type="entry name" value="alpha/beta-Hydrolases"/>
    <property type="match status" value="1"/>
</dbReference>
<feature type="signal peptide" evidence="2">
    <location>
        <begin position="1"/>
        <end position="24"/>
    </location>
</feature>
<dbReference type="Pfam" id="PF00326">
    <property type="entry name" value="Peptidase_S9"/>
    <property type="match status" value="1"/>
</dbReference>
<sequence>MMSWYERSCAMLLTLLSTLNLTNCTWSRHDSGSLVDVRQYVQNASFGFSSRWEILGPFQIGTREAAWGADPLELYGGFRNISFNPESTFLSSLPLDGVARWSTLEAEHVQSNAQSSRVDLVVSFPGVQWDFLRTVYGWAAVQFQGWARGHITVTGVAAQSFVLYTDSVLEFWVDNEHFFGGDFYGFRKAPPVLWLEPGRHRLDVRLVRDVRAFGGIGEPIMAITLQIDKASGYLELGSNGIQISDLVGNTLAASIASITVRNSGKEAFALRGIRTPNNSFNVLLLEKDAVVLPGQTRPVAFKVTGTGSNATEITVLLDYALVETNASLDSLMANQNLRRKNLYEPHKVTYLHPGGIVSYVMLRPPQQNVSCNTQKDLPVLFFMHGAGNEAESELVSRSFDPVTDICAWVLFPTGVTPWSADDWHNWGFADVEAAINTIETWKSAVSWQGPGVDLEKWFACGHSNGGQGTWYALTHRPDNVIAAAPVSGYLSIQTYVPYNQWRLTDPRLVSIIQASTNSYRHELLISNANGINIHQQHGSVDDNVPSYNSRSMHYLLQEVGGRSDYTELPGVNHYFDGIMTTPNLQVFYKQQLGVIAPKTEHLDKFTLTVANPGDTGSKQGFQILLLRDPGQLGRLDIELSGKDSSTSIFSHNVLRFSVTNRVTSRTMKIDGQSVRSGRDFGQKLYYILGSDGAWKTSIDAPDNLSERSIRQMGPLDAIMRTSDKFVVRYEDTSLGAIALQISRNLQQYYYADTIILRSFSEPNTIKRNSGNMFTVSIGSNLPPSSHVRFPIMVDSSGRLSILDSSGSERTFNSEKDLAAIFLRPRGHDALELVVWGSDIHYAGLAARLVPLQTGAGQPDFLILSRAAMWKGVGGVVAAGFFDHHWQVTQTAYFA</sequence>
<proteinExistence type="predicted"/>
<dbReference type="InterPro" id="IPR001375">
    <property type="entry name" value="Peptidase_S9_cat"/>
</dbReference>
<dbReference type="PANTHER" id="PTHR43037">
    <property type="entry name" value="UNNAMED PRODUCT-RELATED"/>
    <property type="match status" value="1"/>
</dbReference>
<evidence type="ECO:0000256" key="1">
    <source>
        <dbReference type="ARBA" id="ARBA00022729"/>
    </source>
</evidence>
<keyword evidence="1 2" id="KW-0732">Signal</keyword>
<evidence type="ECO:0000313" key="5">
    <source>
        <dbReference type="Proteomes" id="UP000799437"/>
    </source>
</evidence>
<accession>A0A6A6VY29</accession>
<name>A0A6A6VY29_9PEZI</name>
<reference evidence="4" key="1">
    <citation type="journal article" date="2020" name="Stud. Mycol.">
        <title>101 Dothideomycetes genomes: a test case for predicting lifestyles and emergence of pathogens.</title>
        <authorList>
            <person name="Haridas S."/>
            <person name="Albert R."/>
            <person name="Binder M."/>
            <person name="Bloem J."/>
            <person name="Labutti K."/>
            <person name="Salamov A."/>
            <person name="Andreopoulos B."/>
            <person name="Baker S."/>
            <person name="Barry K."/>
            <person name="Bills G."/>
            <person name="Bluhm B."/>
            <person name="Cannon C."/>
            <person name="Castanera R."/>
            <person name="Culley D."/>
            <person name="Daum C."/>
            <person name="Ezra D."/>
            <person name="Gonzalez J."/>
            <person name="Henrissat B."/>
            <person name="Kuo A."/>
            <person name="Liang C."/>
            <person name="Lipzen A."/>
            <person name="Lutzoni F."/>
            <person name="Magnuson J."/>
            <person name="Mondo S."/>
            <person name="Nolan M."/>
            <person name="Ohm R."/>
            <person name="Pangilinan J."/>
            <person name="Park H.-J."/>
            <person name="Ramirez L."/>
            <person name="Alfaro M."/>
            <person name="Sun H."/>
            <person name="Tritt A."/>
            <person name="Yoshinaga Y."/>
            <person name="Zwiers L.-H."/>
            <person name="Turgeon B."/>
            <person name="Goodwin S."/>
            <person name="Spatafora J."/>
            <person name="Crous P."/>
            <person name="Grigoriev I."/>
        </authorList>
    </citation>
    <scope>NUCLEOTIDE SEQUENCE</scope>
    <source>
        <strain evidence="4">CBS 121739</strain>
    </source>
</reference>
<dbReference type="AlphaFoldDB" id="A0A6A6VY29"/>
<dbReference type="InterPro" id="IPR029058">
    <property type="entry name" value="AB_hydrolase_fold"/>
</dbReference>
<evidence type="ECO:0000259" key="3">
    <source>
        <dbReference type="Pfam" id="PF00326"/>
    </source>
</evidence>
<protein>
    <recommendedName>
        <fullName evidence="3">Peptidase S9 prolyl oligopeptidase catalytic domain-containing protein</fullName>
    </recommendedName>
</protein>
<dbReference type="GO" id="GO:0006508">
    <property type="term" value="P:proteolysis"/>
    <property type="evidence" value="ECO:0007669"/>
    <property type="project" value="InterPro"/>
</dbReference>
<dbReference type="GeneID" id="54489785"/>
<dbReference type="InterPro" id="IPR050955">
    <property type="entry name" value="Plant_Biomass_Hydrol_Est"/>
</dbReference>
<gene>
    <name evidence="4" type="ORF">EJ05DRAFT_519810</name>
</gene>
<feature type="domain" description="Peptidase S9 prolyl oligopeptidase catalytic" evidence="3">
    <location>
        <begin position="445"/>
        <end position="577"/>
    </location>
</feature>
<dbReference type="PANTHER" id="PTHR43037:SF4">
    <property type="entry name" value="PEPTIDASE S9 PROLYL OLIGOPEPTIDASE CATALYTIC DOMAIN-CONTAINING PROTEIN"/>
    <property type="match status" value="1"/>
</dbReference>
<dbReference type="RefSeq" id="XP_033597546.1">
    <property type="nucleotide sequence ID" value="XM_033748731.1"/>
</dbReference>
<evidence type="ECO:0000256" key="2">
    <source>
        <dbReference type="SAM" id="SignalP"/>
    </source>
</evidence>
<feature type="chain" id="PRO_5025634972" description="Peptidase S9 prolyl oligopeptidase catalytic domain-containing protein" evidence="2">
    <location>
        <begin position="25"/>
        <end position="894"/>
    </location>
</feature>
<dbReference type="Proteomes" id="UP000799437">
    <property type="component" value="Unassembled WGS sequence"/>
</dbReference>
<dbReference type="OrthoDB" id="449091at2759"/>
<dbReference type="GO" id="GO:0008236">
    <property type="term" value="F:serine-type peptidase activity"/>
    <property type="evidence" value="ECO:0007669"/>
    <property type="project" value="InterPro"/>
</dbReference>